<feature type="domain" description="J" evidence="7">
    <location>
        <begin position="149"/>
        <end position="214"/>
    </location>
</feature>
<evidence type="ECO:0000256" key="3">
    <source>
        <dbReference type="ARBA" id="ARBA00022989"/>
    </source>
</evidence>
<evidence type="ECO:0000256" key="2">
    <source>
        <dbReference type="ARBA" id="ARBA00022692"/>
    </source>
</evidence>
<dbReference type="InterPro" id="IPR036869">
    <property type="entry name" value="J_dom_sf"/>
</dbReference>
<dbReference type="AlphaFoldDB" id="A0A507DBP0"/>
<dbReference type="Gene3D" id="1.10.287.110">
    <property type="entry name" value="DnaJ domain"/>
    <property type="match status" value="1"/>
</dbReference>
<dbReference type="GO" id="GO:0030544">
    <property type="term" value="F:Hsp70 protein binding"/>
    <property type="evidence" value="ECO:0007669"/>
    <property type="project" value="TreeGrafter"/>
</dbReference>
<organism evidence="8 9">
    <name type="scientific">Synchytrium endobioticum</name>
    <dbReference type="NCBI Taxonomy" id="286115"/>
    <lineage>
        <taxon>Eukaryota</taxon>
        <taxon>Fungi</taxon>
        <taxon>Fungi incertae sedis</taxon>
        <taxon>Chytridiomycota</taxon>
        <taxon>Chytridiomycota incertae sedis</taxon>
        <taxon>Chytridiomycetes</taxon>
        <taxon>Synchytriales</taxon>
        <taxon>Synchytriaceae</taxon>
        <taxon>Synchytrium</taxon>
    </lineage>
</organism>
<comment type="caution">
    <text evidence="8">The sequence shown here is derived from an EMBL/GenBank/DDBJ whole genome shotgun (WGS) entry which is preliminary data.</text>
</comment>
<dbReference type="EMBL" id="QEAM01000045">
    <property type="protein sequence ID" value="TPX48801.1"/>
    <property type="molecule type" value="Genomic_DNA"/>
</dbReference>
<evidence type="ECO:0000313" key="9">
    <source>
        <dbReference type="Proteomes" id="UP000320475"/>
    </source>
</evidence>
<evidence type="ECO:0000313" key="8">
    <source>
        <dbReference type="EMBL" id="TPX48801.1"/>
    </source>
</evidence>
<dbReference type="CDD" id="cd06257">
    <property type="entry name" value="DnaJ"/>
    <property type="match status" value="1"/>
</dbReference>
<dbReference type="InterPro" id="IPR051100">
    <property type="entry name" value="DnaJ_subfamily_B/C"/>
</dbReference>
<dbReference type="Pfam" id="PF00226">
    <property type="entry name" value="DnaJ"/>
    <property type="match status" value="1"/>
</dbReference>
<comment type="subcellular location">
    <subcellularLocation>
        <location evidence="1">Membrane</location>
        <topology evidence="1">Single-pass membrane protein</topology>
    </subcellularLocation>
</comment>
<dbReference type="SUPFAM" id="SSF46565">
    <property type="entry name" value="Chaperone J-domain"/>
    <property type="match status" value="1"/>
</dbReference>
<dbReference type="GO" id="GO:0071218">
    <property type="term" value="P:cellular response to misfolded protein"/>
    <property type="evidence" value="ECO:0007669"/>
    <property type="project" value="TreeGrafter"/>
</dbReference>
<sequence length="454" mass="51192">MNEEEAVRCLALAKKAFESEHDVAKAMRLAKKSITLSSDYHYEDAHRFLEFLENLTKRNGSTTTNGHTNGHSESEARKRRPFASSTNDTSSTSDEQAPPSTSSQRTNSTSGTANSNSSSTASSSSGGKSYTKDQLDGIKRIKACREKGDLYAVLGLKNGECSDDDIKKAYRKLALQYHPDKCQASGSDEAFKAIGNAYLILSDPQKRERYDRYGIDSDSRSAAAASPAHMQNHFHSQNFDSEISAEDIFNMFFGEMAGNSIGVRSYTFSSGSLFGQPRYHSNRFAHQRRYHESGGQHNTGPPTRMALLLQFLPLIALFVFSVVGQLMSYSSSGYSAENMFSMMKTPLYSAERVTTHHSVHYFVNPKLWSLWEQQILGPNPTGIKNREWQKRILEVEELVEYHHLRNLQTKCAHEKEYQRQKILQARGLFRTDAVRLKEASEMRLPNCEALRAFR</sequence>
<dbReference type="Proteomes" id="UP000320475">
    <property type="component" value="Unassembled WGS sequence"/>
</dbReference>
<keyword evidence="3 6" id="KW-1133">Transmembrane helix</keyword>
<dbReference type="PROSITE" id="PS50076">
    <property type="entry name" value="DNAJ_2"/>
    <property type="match status" value="1"/>
</dbReference>
<evidence type="ECO:0000256" key="1">
    <source>
        <dbReference type="ARBA" id="ARBA00004167"/>
    </source>
</evidence>
<gene>
    <name evidence="8" type="ORF">SeLEV6574_g01824</name>
</gene>
<feature type="compositionally biased region" description="Low complexity" evidence="5">
    <location>
        <begin position="106"/>
        <end position="127"/>
    </location>
</feature>
<keyword evidence="4 6" id="KW-0472">Membrane</keyword>
<name>A0A507DBP0_9FUNG</name>
<evidence type="ECO:0000256" key="4">
    <source>
        <dbReference type="ARBA" id="ARBA00023136"/>
    </source>
</evidence>
<dbReference type="InterPro" id="IPR001623">
    <property type="entry name" value="DnaJ_domain"/>
</dbReference>
<dbReference type="Pfam" id="PF09320">
    <property type="entry name" value="DUF1977"/>
    <property type="match status" value="1"/>
</dbReference>
<feature type="compositionally biased region" description="Low complexity" evidence="5">
    <location>
        <begin position="59"/>
        <end position="69"/>
    </location>
</feature>
<evidence type="ECO:0000256" key="5">
    <source>
        <dbReference type="SAM" id="MobiDB-lite"/>
    </source>
</evidence>
<evidence type="ECO:0000259" key="7">
    <source>
        <dbReference type="PROSITE" id="PS50076"/>
    </source>
</evidence>
<keyword evidence="2 6" id="KW-0812">Transmembrane</keyword>
<feature type="region of interest" description="Disordered" evidence="5">
    <location>
        <begin position="58"/>
        <end position="132"/>
    </location>
</feature>
<dbReference type="PANTHER" id="PTHR43908:SF3">
    <property type="entry name" value="AT29763P-RELATED"/>
    <property type="match status" value="1"/>
</dbReference>
<feature type="transmembrane region" description="Helical" evidence="6">
    <location>
        <begin position="307"/>
        <end position="329"/>
    </location>
</feature>
<dbReference type="GO" id="GO:0005789">
    <property type="term" value="C:endoplasmic reticulum membrane"/>
    <property type="evidence" value="ECO:0007669"/>
    <property type="project" value="TreeGrafter"/>
</dbReference>
<dbReference type="PANTHER" id="PTHR43908">
    <property type="entry name" value="AT29763P-RELATED"/>
    <property type="match status" value="1"/>
</dbReference>
<accession>A0A507DBP0</accession>
<protein>
    <recommendedName>
        <fullName evidence="7">J domain-containing protein</fullName>
    </recommendedName>
</protein>
<evidence type="ECO:0000256" key="6">
    <source>
        <dbReference type="SAM" id="Phobius"/>
    </source>
</evidence>
<dbReference type="VEuPathDB" id="FungiDB:SeMB42_g02456"/>
<proteinExistence type="predicted"/>
<dbReference type="PRINTS" id="PR00625">
    <property type="entry name" value="JDOMAIN"/>
</dbReference>
<dbReference type="OrthoDB" id="1507364at2759"/>
<dbReference type="SMART" id="SM00271">
    <property type="entry name" value="DnaJ"/>
    <property type="match status" value="1"/>
</dbReference>
<dbReference type="InterPro" id="IPR015399">
    <property type="entry name" value="DUF1977_DnaJ-like"/>
</dbReference>
<reference evidence="8 9" key="1">
    <citation type="journal article" date="2019" name="Sci. Rep.">
        <title>Comparative genomics of chytrid fungi reveal insights into the obligate biotrophic and pathogenic lifestyle of Synchytrium endobioticum.</title>
        <authorList>
            <person name="van de Vossenberg B.T.L.H."/>
            <person name="Warris S."/>
            <person name="Nguyen H.D.T."/>
            <person name="van Gent-Pelzer M.P.E."/>
            <person name="Joly D.L."/>
            <person name="van de Geest H.C."/>
            <person name="Bonants P.J.M."/>
            <person name="Smith D.S."/>
            <person name="Levesque C.A."/>
            <person name="van der Lee T.A.J."/>
        </authorList>
    </citation>
    <scope>NUCLEOTIDE SEQUENCE [LARGE SCALE GENOMIC DNA]</scope>
    <source>
        <strain evidence="8 9">LEV6574</strain>
    </source>
</reference>
<feature type="compositionally biased region" description="Low complexity" evidence="5">
    <location>
        <begin position="84"/>
        <end position="94"/>
    </location>
</feature>